<proteinExistence type="predicted"/>
<name>A0A0W8FBT8_9ZZZZ</name>
<organism evidence="1">
    <name type="scientific">hydrocarbon metagenome</name>
    <dbReference type="NCBI Taxonomy" id="938273"/>
    <lineage>
        <taxon>unclassified sequences</taxon>
        <taxon>metagenomes</taxon>
        <taxon>ecological metagenomes</taxon>
    </lineage>
</organism>
<gene>
    <name evidence="1" type="ORF">ASZ90_012251</name>
</gene>
<sequence>MKNRALNYQEKDIVGIGEWDHYALGEGSSLRPSPRKISRLARRLFFQIDRSCFMLMG</sequence>
<comment type="caution">
    <text evidence="1">The sequence shown here is derived from an EMBL/GenBank/DDBJ whole genome shotgun (WGS) entry which is preliminary data.</text>
</comment>
<dbReference type="AlphaFoldDB" id="A0A0W8FBT8"/>
<evidence type="ECO:0000313" key="1">
    <source>
        <dbReference type="EMBL" id="KUG18066.1"/>
    </source>
</evidence>
<reference evidence="1" key="1">
    <citation type="journal article" date="2015" name="Proc. Natl. Acad. Sci. U.S.A.">
        <title>Networks of energetic and metabolic interactions define dynamics in microbial communities.</title>
        <authorList>
            <person name="Embree M."/>
            <person name="Liu J.K."/>
            <person name="Al-Bassam M.M."/>
            <person name="Zengler K."/>
        </authorList>
    </citation>
    <scope>NUCLEOTIDE SEQUENCE</scope>
</reference>
<dbReference type="EMBL" id="LNQE01001404">
    <property type="protein sequence ID" value="KUG18066.1"/>
    <property type="molecule type" value="Genomic_DNA"/>
</dbReference>
<protein>
    <submittedName>
        <fullName evidence="1">Uncharacterized protein</fullName>
    </submittedName>
</protein>
<accession>A0A0W8FBT8</accession>